<evidence type="ECO:0000256" key="3">
    <source>
        <dbReference type="ARBA" id="ARBA00022776"/>
    </source>
</evidence>
<gene>
    <name evidence="8" type="ORF">S40285_04845</name>
</gene>
<dbReference type="AlphaFoldDB" id="A0A084QAA8"/>
<evidence type="ECO:0000259" key="7">
    <source>
        <dbReference type="PROSITE" id="PS51284"/>
    </source>
</evidence>
<evidence type="ECO:0000256" key="4">
    <source>
        <dbReference type="ARBA" id="ARBA00022786"/>
    </source>
</evidence>
<dbReference type="OrthoDB" id="24948at2759"/>
<keyword evidence="3" id="KW-0498">Mitosis</keyword>
<dbReference type="EMBL" id="KL660883">
    <property type="protein sequence ID" value="KFA60893.1"/>
    <property type="molecule type" value="Genomic_DNA"/>
</dbReference>
<accession>A0A084QAA8</accession>
<dbReference type="PROSITE" id="PS51284">
    <property type="entry name" value="DOC"/>
    <property type="match status" value="1"/>
</dbReference>
<dbReference type="InterPro" id="IPR004939">
    <property type="entry name" value="APC_su10/DOC_dom"/>
</dbReference>
<proteinExistence type="inferred from homology"/>
<evidence type="ECO:0000313" key="8">
    <source>
        <dbReference type="EMBL" id="KFA60893.1"/>
    </source>
</evidence>
<name>A0A084QAA8_STAC4</name>
<protein>
    <recommendedName>
        <fullName evidence="7">DOC domain-containing protein</fullName>
    </recommendedName>
</protein>
<dbReference type="InterPro" id="IPR008979">
    <property type="entry name" value="Galactose-bd-like_sf"/>
</dbReference>
<dbReference type="InParanoid" id="A0A084QAA8"/>
<feature type="compositionally biased region" description="Low complexity" evidence="6">
    <location>
        <begin position="51"/>
        <end position="62"/>
    </location>
</feature>
<dbReference type="Proteomes" id="UP000028524">
    <property type="component" value="Unassembled WGS sequence"/>
</dbReference>
<dbReference type="PANTHER" id="PTHR12936:SF0">
    <property type="entry name" value="ANAPHASE-PROMOTING COMPLEX SUBUNIT 10"/>
    <property type="match status" value="1"/>
</dbReference>
<dbReference type="STRING" id="1283841.A0A084QAA8"/>
<dbReference type="GO" id="GO:0005680">
    <property type="term" value="C:anaphase-promoting complex"/>
    <property type="evidence" value="ECO:0007669"/>
    <property type="project" value="InterPro"/>
</dbReference>
<feature type="region of interest" description="Disordered" evidence="6">
    <location>
        <begin position="502"/>
        <end position="524"/>
    </location>
</feature>
<feature type="region of interest" description="Disordered" evidence="6">
    <location>
        <begin position="1"/>
        <end position="127"/>
    </location>
</feature>
<feature type="compositionally biased region" description="Basic and acidic residues" evidence="6">
    <location>
        <begin position="89"/>
        <end position="99"/>
    </location>
</feature>
<evidence type="ECO:0000256" key="1">
    <source>
        <dbReference type="ARBA" id="ARBA00006762"/>
    </source>
</evidence>
<feature type="region of interest" description="Disordered" evidence="6">
    <location>
        <begin position="254"/>
        <end position="282"/>
    </location>
</feature>
<dbReference type="GO" id="GO:0070979">
    <property type="term" value="P:protein K11-linked ubiquitination"/>
    <property type="evidence" value="ECO:0007669"/>
    <property type="project" value="TreeGrafter"/>
</dbReference>
<evidence type="ECO:0000256" key="6">
    <source>
        <dbReference type="SAM" id="MobiDB-lite"/>
    </source>
</evidence>
<reference evidence="8 9" key="1">
    <citation type="journal article" date="2014" name="BMC Genomics">
        <title>Comparative genome sequencing reveals chemotype-specific gene clusters in the toxigenic black mold Stachybotrys.</title>
        <authorList>
            <person name="Semeiks J."/>
            <person name="Borek D."/>
            <person name="Otwinowski Z."/>
            <person name="Grishin N.V."/>
        </authorList>
    </citation>
    <scope>NUCLEOTIDE SEQUENCE [LARGE SCALE GENOMIC DNA]</scope>
    <source>
        <strain evidence="8 9">IBT 40285</strain>
    </source>
</reference>
<dbReference type="GO" id="GO:0031145">
    <property type="term" value="P:anaphase-promoting complex-dependent catabolic process"/>
    <property type="evidence" value="ECO:0007669"/>
    <property type="project" value="InterPro"/>
</dbReference>
<sequence length="524" mass="58099">MDVGRGSRRARHVAANNPSLAPPQAGSHLQPQPQPHPHPQLQPQPQPQQPQPHVTPQQEPAQAPSPSPPPPPHLQVQQQHRRPAPVAHRTPDQPSDTREAAAPPPNPFRLHRSMPRPTRTTSPAPAPSFEIWNDLISHLRTMPGDATPRVIKRVPLQELPMSSSGNPIRSRYPVMRPIPSLDKENHAAVITAILERTRLINDQLRELCRIVDELEAILNLQRQRAILIAPAPSSALSTDQILATHVSAHARLSMSMNSDESDSEPDLSVLGMTRPGNGSERHVNSLAYDEETLSQQDQYEAEDTSVEDQAEEQEAIALIDPATAGLKEISNLGKFTVSSHKPGNGVEALRSDDLKLFWQSDGPQPHRLTVYFVKRVGIRDIRFYVDYQEDESYTPTKIVFRSGTSENNLIEFATMNLENPVGWQQVPIAGAGGDPDGNTLVSYVLQMQILENHQNGKDTHLRGIKIYAFDPESTQGASREDNPVDDVVTLLDRAMGLDHQSMSRHDLGEGGFSVPDFMREPEIR</sequence>
<feature type="compositionally biased region" description="Pro residues" evidence="6">
    <location>
        <begin position="63"/>
        <end position="73"/>
    </location>
</feature>
<keyword evidence="2" id="KW-0132">Cell division</keyword>
<dbReference type="GO" id="GO:0051301">
    <property type="term" value="P:cell division"/>
    <property type="evidence" value="ECO:0007669"/>
    <property type="project" value="UniProtKB-KW"/>
</dbReference>
<feature type="compositionally biased region" description="Basic residues" evidence="6">
    <location>
        <begin position="1"/>
        <end position="12"/>
    </location>
</feature>
<feature type="domain" description="DOC" evidence="7">
    <location>
        <begin position="305"/>
        <end position="493"/>
    </location>
</feature>
<dbReference type="Gene3D" id="2.60.120.260">
    <property type="entry name" value="Galactose-binding domain-like"/>
    <property type="match status" value="1"/>
</dbReference>
<dbReference type="SMART" id="SM01337">
    <property type="entry name" value="APC10"/>
    <property type="match status" value="1"/>
</dbReference>
<feature type="compositionally biased region" description="Pro residues" evidence="6">
    <location>
        <begin position="32"/>
        <end position="50"/>
    </location>
</feature>
<dbReference type="SUPFAM" id="SSF49785">
    <property type="entry name" value="Galactose-binding domain-like"/>
    <property type="match status" value="1"/>
</dbReference>
<organism evidence="8 9">
    <name type="scientific">Stachybotrys chlorohalonatus (strain IBT 40285)</name>
    <dbReference type="NCBI Taxonomy" id="1283841"/>
    <lineage>
        <taxon>Eukaryota</taxon>
        <taxon>Fungi</taxon>
        <taxon>Dikarya</taxon>
        <taxon>Ascomycota</taxon>
        <taxon>Pezizomycotina</taxon>
        <taxon>Sordariomycetes</taxon>
        <taxon>Hypocreomycetidae</taxon>
        <taxon>Hypocreales</taxon>
        <taxon>Stachybotryaceae</taxon>
        <taxon>Stachybotrys</taxon>
    </lineage>
</organism>
<dbReference type="InterPro" id="IPR016901">
    <property type="entry name" value="APC10/Doc1"/>
</dbReference>
<evidence type="ECO:0000313" key="9">
    <source>
        <dbReference type="Proteomes" id="UP000028524"/>
    </source>
</evidence>
<evidence type="ECO:0000256" key="5">
    <source>
        <dbReference type="ARBA" id="ARBA00023306"/>
    </source>
</evidence>
<comment type="similarity">
    <text evidence="1">Belongs to the APC10 family.</text>
</comment>
<keyword evidence="4" id="KW-0833">Ubl conjugation pathway</keyword>
<dbReference type="CDD" id="cd08366">
    <property type="entry name" value="APC10"/>
    <property type="match status" value="1"/>
</dbReference>
<evidence type="ECO:0000256" key="2">
    <source>
        <dbReference type="ARBA" id="ARBA00022618"/>
    </source>
</evidence>
<dbReference type="Pfam" id="PF03256">
    <property type="entry name" value="ANAPC10"/>
    <property type="match status" value="1"/>
</dbReference>
<dbReference type="PANTHER" id="PTHR12936">
    <property type="entry name" value="ANAPHASE-PROMOTING COMPLEX 10"/>
    <property type="match status" value="1"/>
</dbReference>
<dbReference type="HOGENOM" id="CLU_039415_7_0_1"/>
<keyword evidence="9" id="KW-1185">Reference proteome</keyword>
<keyword evidence="5" id="KW-0131">Cell cycle</keyword>